<evidence type="ECO:0000313" key="2">
    <source>
        <dbReference type="Proteomes" id="UP000523087"/>
    </source>
</evidence>
<reference evidence="1 2" key="1">
    <citation type="submission" date="2020-07" db="EMBL/GenBank/DDBJ databases">
        <title>Genomic Encyclopedia of Type Strains, Phase IV (KMG-IV): sequencing the most valuable type-strain genomes for metagenomic binning, comparative biology and taxonomic classification.</title>
        <authorList>
            <person name="Goeker M."/>
        </authorList>
    </citation>
    <scope>NUCLEOTIDE SEQUENCE [LARGE SCALE GENOMIC DNA]</scope>
    <source>
        <strain evidence="1 2">DSM 15730</strain>
    </source>
</reference>
<sequence>MNLLGISPLIKYSLSLVVQVNTLFFQKSETELSLSINFRICFGDKMATFLTSPDLIAFLKAELSNSLLEKYMTNFTFINEAESSSQRYIIRKFYHKMPQKRVHISFEASYSSYRQLLLSLTNTSNPLEPSCSRGLFIGQCIKGLLYSL</sequence>
<dbReference type="AlphaFoldDB" id="A0A7W0C0J0"/>
<dbReference type="EMBL" id="JACDUT010000007">
    <property type="protein sequence ID" value="MBA2875696.1"/>
    <property type="molecule type" value="Genomic_DNA"/>
</dbReference>
<keyword evidence="2" id="KW-1185">Reference proteome</keyword>
<comment type="caution">
    <text evidence="1">The sequence shown here is derived from an EMBL/GenBank/DDBJ whole genome shotgun (WGS) entry which is preliminary data.</text>
</comment>
<protein>
    <submittedName>
        <fullName evidence="1">Uncharacterized protein</fullName>
    </submittedName>
</protein>
<name>A0A7W0C0J0_9BACL</name>
<proteinExistence type="predicted"/>
<evidence type="ECO:0000313" key="1">
    <source>
        <dbReference type="EMBL" id="MBA2875696.1"/>
    </source>
</evidence>
<dbReference type="Proteomes" id="UP000523087">
    <property type="component" value="Unassembled WGS sequence"/>
</dbReference>
<accession>A0A7W0C0J0</accession>
<gene>
    <name evidence="1" type="ORF">HNR31_002486</name>
</gene>
<organism evidence="1 2">
    <name type="scientific">Thermaerobacillus caldiproteolyticus</name>
    <dbReference type="NCBI Taxonomy" id="247480"/>
    <lineage>
        <taxon>Bacteria</taxon>
        <taxon>Bacillati</taxon>
        <taxon>Bacillota</taxon>
        <taxon>Bacilli</taxon>
        <taxon>Bacillales</taxon>
        <taxon>Anoxybacillaceae</taxon>
        <taxon>Thermaerobacillus</taxon>
    </lineage>
</organism>